<comment type="caution">
    <text evidence="1">The sequence shown here is derived from an EMBL/GenBank/DDBJ whole genome shotgun (WGS) entry which is preliminary data.</text>
</comment>
<accession>A0A8H5GAP9</accession>
<proteinExistence type="predicted"/>
<protein>
    <recommendedName>
        <fullName evidence="3">Gag protein</fullName>
    </recommendedName>
</protein>
<evidence type="ECO:0000313" key="2">
    <source>
        <dbReference type="Proteomes" id="UP000559256"/>
    </source>
</evidence>
<keyword evidence="2" id="KW-1185">Reference proteome</keyword>
<dbReference type="Proteomes" id="UP000559256">
    <property type="component" value="Unassembled WGS sequence"/>
</dbReference>
<organism evidence="1 2">
    <name type="scientific">Tetrapyrgos nigripes</name>
    <dbReference type="NCBI Taxonomy" id="182062"/>
    <lineage>
        <taxon>Eukaryota</taxon>
        <taxon>Fungi</taxon>
        <taxon>Dikarya</taxon>
        <taxon>Basidiomycota</taxon>
        <taxon>Agaricomycotina</taxon>
        <taxon>Agaricomycetes</taxon>
        <taxon>Agaricomycetidae</taxon>
        <taxon>Agaricales</taxon>
        <taxon>Marasmiineae</taxon>
        <taxon>Marasmiaceae</taxon>
        <taxon>Tetrapyrgos</taxon>
    </lineage>
</organism>
<evidence type="ECO:0008006" key="3">
    <source>
        <dbReference type="Google" id="ProtNLM"/>
    </source>
</evidence>
<reference evidence="1 2" key="1">
    <citation type="journal article" date="2020" name="ISME J.">
        <title>Uncovering the hidden diversity of litter-decomposition mechanisms in mushroom-forming fungi.</title>
        <authorList>
            <person name="Floudas D."/>
            <person name="Bentzer J."/>
            <person name="Ahren D."/>
            <person name="Johansson T."/>
            <person name="Persson P."/>
            <person name="Tunlid A."/>
        </authorList>
    </citation>
    <scope>NUCLEOTIDE SEQUENCE [LARGE SCALE GENOMIC DNA]</scope>
    <source>
        <strain evidence="1 2">CBS 291.85</strain>
    </source>
</reference>
<gene>
    <name evidence="1" type="ORF">D9758_010266</name>
</gene>
<evidence type="ECO:0000313" key="1">
    <source>
        <dbReference type="EMBL" id="KAF5361315.1"/>
    </source>
</evidence>
<dbReference type="EMBL" id="JAACJM010000041">
    <property type="protein sequence ID" value="KAF5361315.1"/>
    <property type="molecule type" value="Genomic_DNA"/>
</dbReference>
<dbReference type="AlphaFoldDB" id="A0A8H5GAP9"/>
<name>A0A8H5GAP9_9AGAR</name>
<sequence>MTKEYDNLVVLKGPKELENWKFLLEVKAKKKGVWNIISIAQAANLIVQTTSSSLIPHIHEFPGNPYKMWKCLLEVNSHGFEDVSDMWTHFNALRLCTNKSSINFIRQFWQLYGDLTAAKEQPPDTLSISVLLTALPDETKWNSFKNQILQEYSHQNPDDNDSTTNPAKEALAATKQAICFMYQLQTL</sequence>
<dbReference type="OrthoDB" id="3051833at2759"/>